<dbReference type="Pfam" id="PF23878">
    <property type="entry name" value="TPR_ELP1"/>
    <property type="match status" value="1"/>
</dbReference>
<dbReference type="GO" id="GO:0033588">
    <property type="term" value="C:elongator holoenzyme complex"/>
    <property type="evidence" value="ECO:0007669"/>
    <property type="project" value="InterPro"/>
</dbReference>
<dbReference type="InterPro" id="IPR056166">
    <property type="entry name" value="TPR_ELP1"/>
</dbReference>
<keyword evidence="3 5" id="KW-0963">Cytoplasm</keyword>
<accession>A0A1W0W9F3</accession>
<keyword evidence="5" id="KW-0539">Nucleus</keyword>
<keyword evidence="13" id="KW-1185">Reference proteome</keyword>
<dbReference type="InterPro" id="IPR006849">
    <property type="entry name" value="Elp1"/>
</dbReference>
<comment type="subcellular location">
    <subcellularLocation>
        <location evidence="5">Cytoplasm</location>
    </subcellularLocation>
    <subcellularLocation>
        <location evidence="5">Nucleus</location>
    </subcellularLocation>
</comment>
<evidence type="ECO:0000256" key="1">
    <source>
        <dbReference type="ARBA" id="ARBA00005043"/>
    </source>
</evidence>
<dbReference type="Pfam" id="PF04762">
    <property type="entry name" value="Beta-prop_ELP1_1st"/>
    <property type="match status" value="1"/>
</dbReference>
<evidence type="ECO:0000313" key="13">
    <source>
        <dbReference type="Proteomes" id="UP000192578"/>
    </source>
</evidence>
<dbReference type="InterPro" id="IPR056164">
    <property type="entry name" value="Beta-prop_ELP1_1st"/>
</dbReference>
<dbReference type="InterPro" id="IPR056165">
    <property type="entry name" value="Beta-prop_ELP1_2nd"/>
</dbReference>
<dbReference type="GO" id="GO:0000049">
    <property type="term" value="F:tRNA binding"/>
    <property type="evidence" value="ECO:0007669"/>
    <property type="project" value="TreeGrafter"/>
</dbReference>
<comment type="caution">
    <text evidence="12">The sequence shown here is derived from an EMBL/GenBank/DDBJ whole genome shotgun (WGS) entry which is preliminary data.</text>
</comment>
<protein>
    <recommendedName>
        <fullName evidence="5">Elongator complex protein 1</fullName>
    </recommendedName>
</protein>
<evidence type="ECO:0000259" key="7">
    <source>
        <dbReference type="Pfam" id="PF04762"/>
    </source>
</evidence>
<feature type="region of interest" description="Disordered" evidence="6">
    <location>
        <begin position="1147"/>
        <end position="1180"/>
    </location>
</feature>
<evidence type="ECO:0000259" key="11">
    <source>
        <dbReference type="Pfam" id="PF23936"/>
    </source>
</evidence>
<evidence type="ECO:0000313" key="12">
    <source>
        <dbReference type="EMBL" id="OQV11841.1"/>
    </source>
</evidence>
<dbReference type="GO" id="GO:0002926">
    <property type="term" value="P:tRNA wobble base 5-methoxycarbonylmethyl-2-thiouridinylation"/>
    <property type="evidence" value="ECO:0007669"/>
    <property type="project" value="TreeGrafter"/>
</dbReference>
<evidence type="ECO:0000256" key="6">
    <source>
        <dbReference type="SAM" id="MobiDB-lite"/>
    </source>
</evidence>
<comment type="function">
    <text evidence="5">Component of the elongator complex which is required for multiple tRNA modifications, including mcm5U (5-methoxycarbonylmethyl uridine), mcm5s2U (5-methoxycarbonylmethyl-2-thiouridine), and ncm5U (5-carbamoylmethyl uridine). The elongator complex catalyzes formation of carboxymethyluridine in the wobble base at position 34 in tRNAs.</text>
</comment>
<dbReference type="SUPFAM" id="SSF69322">
    <property type="entry name" value="Tricorn protease domain 2"/>
    <property type="match status" value="1"/>
</dbReference>
<dbReference type="InterPro" id="IPR056169">
    <property type="entry name" value="HB_ELP1"/>
</dbReference>
<evidence type="ECO:0000256" key="5">
    <source>
        <dbReference type="PIRNR" id="PIRNR017233"/>
    </source>
</evidence>
<dbReference type="PANTHER" id="PTHR12747">
    <property type="entry name" value="ELONGATOR COMPLEX PROTEIN 1"/>
    <property type="match status" value="1"/>
</dbReference>
<feature type="compositionally biased region" description="Basic residues" evidence="6">
    <location>
        <begin position="1166"/>
        <end position="1178"/>
    </location>
</feature>
<dbReference type="PIRSF" id="PIRSF017233">
    <property type="entry name" value="IKAP"/>
    <property type="match status" value="1"/>
</dbReference>
<dbReference type="UniPathway" id="UPA00988"/>
<keyword evidence="4" id="KW-0819">tRNA processing</keyword>
<evidence type="ECO:0000256" key="3">
    <source>
        <dbReference type="ARBA" id="ARBA00022490"/>
    </source>
</evidence>
<reference evidence="13" key="1">
    <citation type="submission" date="2017-01" db="EMBL/GenBank/DDBJ databases">
        <title>Comparative genomics of anhydrobiosis in the tardigrade Hypsibius dujardini.</title>
        <authorList>
            <person name="Yoshida Y."/>
            <person name="Koutsovoulos G."/>
            <person name="Laetsch D."/>
            <person name="Stevens L."/>
            <person name="Kumar S."/>
            <person name="Horikawa D."/>
            <person name="Ishino K."/>
            <person name="Komine S."/>
            <person name="Tomita M."/>
            <person name="Blaxter M."/>
            <person name="Arakawa K."/>
        </authorList>
    </citation>
    <scope>NUCLEOTIDE SEQUENCE [LARGE SCALE GENOMIC DNA]</scope>
    <source>
        <strain evidence="13">Z151</strain>
    </source>
</reference>
<dbReference type="InterPro" id="IPR056167">
    <property type="entry name" value="A-sol_ELP1"/>
</dbReference>
<dbReference type="GO" id="GO:0005829">
    <property type="term" value="C:cytosol"/>
    <property type="evidence" value="ECO:0007669"/>
    <property type="project" value="TreeGrafter"/>
</dbReference>
<name>A0A1W0W9F3_HYPEX</name>
<evidence type="ECO:0000259" key="9">
    <source>
        <dbReference type="Pfam" id="PF23878"/>
    </source>
</evidence>
<proteinExistence type="inferred from homology"/>
<dbReference type="Pfam" id="PF23797">
    <property type="entry name" value="Beta-prop_ELP1_2nd"/>
    <property type="match status" value="1"/>
</dbReference>
<dbReference type="EMBL" id="MTYJ01000160">
    <property type="protein sequence ID" value="OQV11841.1"/>
    <property type="molecule type" value="Genomic_DNA"/>
</dbReference>
<dbReference type="Proteomes" id="UP000192578">
    <property type="component" value="Unassembled WGS sequence"/>
</dbReference>
<evidence type="ECO:0000256" key="2">
    <source>
        <dbReference type="ARBA" id="ARBA00006086"/>
    </source>
</evidence>
<dbReference type="Pfam" id="PF23936">
    <property type="entry name" value="HB_ELP1"/>
    <property type="match status" value="1"/>
</dbReference>
<gene>
    <name evidence="12" type="ORF">BV898_13894</name>
</gene>
<organism evidence="12 13">
    <name type="scientific">Hypsibius exemplaris</name>
    <name type="common">Freshwater tardigrade</name>
    <dbReference type="NCBI Taxonomy" id="2072580"/>
    <lineage>
        <taxon>Eukaryota</taxon>
        <taxon>Metazoa</taxon>
        <taxon>Ecdysozoa</taxon>
        <taxon>Tardigrada</taxon>
        <taxon>Eutardigrada</taxon>
        <taxon>Parachela</taxon>
        <taxon>Hypsibioidea</taxon>
        <taxon>Hypsibiidae</taxon>
        <taxon>Hypsibius</taxon>
    </lineage>
</organism>
<feature type="domain" description="ELP1 first N-terminal beta-propeller" evidence="7">
    <location>
        <begin position="1"/>
        <end position="342"/>
    </location>
</feature>
<sequence>MRNLRLLSESQQLLRAADSQEEGDEIKWLTTGASGSVLCGGHRHFFTLHEAPAGVEHQAIPPDCSHVVGAEFLIADNVLFLATSEGTLLHCYGGTVTDVVCHIPAGISAFRWSPDQEILVVTTNLEHEGGHLLVMTADWMPVVTEPLNPDDFGEQKPVTVGWGKKETQFHGSEGKEAAKLKAQLSKSVSSQDDLRPRISWRGDGQFFCVSTVSTATNTRVIRIYDRQGVLQGTSEPVNGLEWSLAWKPSGALIAATVELPRWREVVFFEKNGLRHGSFALPFPVGESTVKELQWNSSSEILLVWTVLRSEDGLLTDVIQLWTTGNYHWYCKQTFRFARTTSAILAAVGWSQTDPYKLFLVQAEGRLSVLEWTWDVCRSLDNSATVAVIDGSKLLLTSFAYANAPPPTSSHTLQFPTFVNQAVFSSTATSYELAVATDSRTFYLFTSNRACPSEAPILHKTCDLPFSHSAILFWCGKEHLAAVEVTQVNGETVWGVWTFSVHDETERELESLPSLELLEEDKNCKLVGYFDAPVYHFTAERHLALVYLKNGQVLQADLRPDAGKVTSLIKLQPDCDKIVIQMNPSHSHHIPPIIYTLNSSSHKLHRSNVQVSDDCTSFILTPDFLLYTTHHHKLVAIPIHHSGNDVKFGSSSDERQLERGSRLVTTVASTGVANEKCSSSDGTAVILQLPRGNLEIIHPRALVIGKICDFLRAGKKNYRGAFNLMRKHRINMNLLVDFDLSQFLQDVPVFLAQIGNSVDLNIFIAELSDENVTATMYKSHFPAAAAKDVVTTTVPVEVPGKSNRVLDALEKGLDRMPGNELFLSRMACHIYKKPQELEQALFKVMELMKSFHTTEAEDALKFILYSTNVDELYNVALGTYDFDLVLMVAAKSRKDPKEYIPFLNQFRSLQPEAYQKFSIDNHLKRYAKALGHLASMGREKFTECVELVVQHQLYREALVIFREQSEERAKLLCLYGDFLSTTKRKYGEAAILYDEAGNANEAVENYRKSLDWQLAMACAAKANWDAKTLAKSADLTALALKSAGRHFEASRLLLDYTGNVSGAFGTLLEGRLWSDAHLLLEVRDCGPTARSKFGAAIADAASGVLAQIGDIEAKVDKYQPRLKVARQIKRERKAGGLGDEFIDNMSETSSVSERSSMRSSKFSRTSSKNRRKDEKKKRSLREGGPYEDLALLDALKALYRQTETLMTGEVASLLKYLLLLRRMDVGCQLQRAFGALLKNLQRRREEIWTMEELSAVLSGSLAGHTFGPDATTSSIVSGLAASAAQDAREPQPGDLSLTDLALYVPPDFNLIASWNEMHLEQFE</sequence>
<feature type="compositionally biased region" description="Low complexity" evidence="6">
    <location>
        <begin position="1147"/>
        <end position="1165"/>
    </location>
</feature>
<feature type="domain" description="ELP1 alpha-solenoid" evidence="10">
    <location>
        <begin position="699"/>
        <end position="904"/>
    </location>
</feature>
<dbReference type="PANTHER" id="PTHR12747:SF0">
    <property type="entry name" value="ELONGATOR COMPLEX PROTEIN 1"/>
    <property type="match status" value="1"/>
</dbReference>
<dbReference type="OrthoDB" id="40048at2759"/>
<dbReference type="Pfam" id="PF23925">
    <property type="entry name" value="A-sol_ELP1"/>
    <property type="match status" value="1"/>
</dbReference>
<feature type="domain" description="ELP1 three-helical bundle" evidence="11">
    <location>
        <begin position="1090"/>
        <end position="1246"/>
    </location>
</feature>
<feature type="domain" description="ELP1 N-terminal second beta-propeller" evidence="8">
    <location>
        <begin position="387"/>
        <end position="663"/>
    </location>
</feature>
<feature type="domain" description="ELP1 TPR" evidence="9">
    <location>
        <begin position="913"/>
        <end position="1075"/>
    </location>
</feature>
<evidence type="ECO:0000256" key="4">
    <source>
        <dbReference type="ARBA" id="ARBA00022694"/>
    </source>
</evidence>
<comment type="pathway">
    <text evidence="1">tRNA modification; 5-methoxycarbonylmethyl-2-thiouridine-tRNA biosynthesis.</text>
</comment>
<evidence type="ECO:0000259" key="8">
    <source>
        <dbReference type="Pfam" id="PF23797"/>
    </source>
</evidence>
<comment type="similarity">
    <text evidence="2 5">Belongs to the ELP1/IKA1 family.</text>
</comment>
<dbReference type="GO" id="GO:0005634">
    <property type="term" value="C:nucleus"/>
    <property type="evidence" value="ECO:0007669"/>
    <property type="project" value="UniProtKB-SubCell"/>
</dbReference>
<evidence type="ECO:0000259" key="10">
    <source>
        <dbReference type="Pfam" id="PF23925"/>
    </source>
</evidence>